<organism evidence="2 3">
    <name type="scientific">Micromonospora sediminimaris</name>
    <dbReference type="NCBI Taxonomy" id="547162"/>
    <lineage>
        <taxon>Bacteria</taxon>
        <taxon>Bacillati</taxon>
        <taxon>Actinomycetota</taxon>
        <taxon>Actinomycetes</taxon>
        <taxon>Micromonosporales</taxon>
        <taxon>Micromonosporaceae</taxon>
        <taxon>Micromonospora</taxon>
    </lineage>
</organism>
<name>A0A9W5UNW5_9ACTN</name>
<reference evidence="2" key="1">
    <citation type="submission" date="2021-01" db="EMBL/GenBank/DDBJ databases">
        <title>Whole genome shotgun sequence of Verrucosispora sediminis NBRC 107745.</title>
        <authorList>
            <person name="Komaki H."/>
            <person name="Tamura T."/>
        </authorList>
    </citation>
    <scope>NUCLEOTIDE SEQUENCE</scope>
    <source>
        <strain evidence="2">NBRC 107745</strain>
    </source>
</reference>
<gene>
    <name evidence="2" type="ORF">Vse01_05840</name>
</gene>
<feature type="transmembrane region" description="Helical" evidence="1">
    <location>
        <begin position="152"/>
        <end position="173"/>
    </location>
</feature>
<keyword evidence="1" id="KW-1133">Transmembrane helix</keyword>
<protein>
    <submittedName>
        <fullName evidence="2">Membrane protein</fullName>
    </submittedName>
</protein>
<dbReference type="AlphaFoldDB" id="A0A9W5UNW5"/>
<keyword evidence="3" id="KW-1185">Reference proteome</keyword>
<proteinExistence type="predicted"/>
<comment type="caution">
    <text evidence="2">The sequence shown here is derived from an EMBL/GenBank/DDBJ whole genome shotgun (WGS) entry which is preliminary data.</text>
</comment>
<evidence type="ECO:0000313" key="3">
    <source>
        <dbReference type="Proteomes" id="UP000607311"/>
    </source>
</evidence>
<sequence length="189" mass="20389">MDMMTAMIERNTAAKTPVAETNQEQNLRTRATRYLLAGLRLALGWVFLWAFLDKVFGLGFATEAKNAWINGGSPTKGFLSFGAAGPFQGFYNSIAGAAWADWLFMIGLAAIGTALLLGIGVRVAAAAGGLLLVLMWTAVLPPENNPFMDDHLVYAGVLALLAVTNAGDTWGLGRTWARLPIVKRFGWLR</sequence>
<evidence type="ECO:0000256" key="1">
    <source>
        <dbReference type="SAM" id="Phobius"/>
    </source>
</evidence>
<dbReference type="EMBL" id="BOPD01000005">
    <property type="protein sequence ID" value="GIJ31436.1"/>
    <property type="molecule type" value="Genomic_DNA"/>
</dbReference>
<feature type="transmembrane region" description="Helical" evidence="1">
    <location>
        <begin position="123"/>
        <end position="140"/>
    </location>
</feature>
<keyword evidence="1" id="KW-0812">Transmembrane</keyword>
<feature type="transmembrane region" description="Helical" evidence="1">
    <location>
        <begin position="34"/>
        <end position="52"/>
    </location>
</feature>
<evidence type="ECO:0000313" key="2">
    <source>
        <dbReference type="EMBL" id="GIJ31436.1"/>
    </source>
</evidence>
<feature type="transmembrane region" description="Helical" evidence="1">
    <location>
        <begin position="94"/>
        <end position="116"/>
    </location>
</feature>
<keyword evidence="1" id="KW-0472">Membrane</keyword>
<dbReference type="Proteomes" id="UP000607311">
    <property type="component" value="Unassembled WGS sequence"/>
</dbReference>
<accession>A0A9W5UNW5</accession>